<keyword evidence="1" id="KW-0963">Cytoplasm</keyword>
<dbReference type="Pfam" id="PF08245">
    <property type="entry name" value="Mur_ligase_M"/>
    <property type="match status" value="1"/>
</dbReference>
<dbReference type="InterPro" id="IPR051046">
    <property type="entry name" value="MurCDEF_CellWall_CoF430Synth"/>
</dbReference>
<dbReference type="InterPro" id="IPR036565">
    <property type="entry name" value="Mur-like_cat_sf"/>
</dbReference>
<keyword evidence="5" id="KW-0067">ATP-binding</keyword>
<evidence type="ECO:0000256" key="4">
    <source>
        <dbReference type="ARBA" id="ARBA00022741"/>
    </source>
</evidence>
<evidence type="ECO:0000256" key="7">
    <source>
        <dbReference type="ARBA" id="ARBA00022984"/>
    </source>
</evidence>
<evidence type="ECO:0000256" key="2">
    <source>
        <dbReference type="ARBA" id="ARBA00022598"/>
    </source>
</evidence>
<dbReference type="SUPFAM" id="SSF53623">
    <property type="entry name" value="MurD-like peptide ligases, catalytic domain"/>
    <property type="match status" value="1"/>
</dbReference>
<dbReference type="GO" id="GO:0009252">
    <property type="term" value="P:peptidoglycan biosynthetic process"/>
    <property type="evidence" value="ECO:0007669"/>
    <property type="project" value="UniProtKB-KW"/>
</dbReference>
<dbReference type="InterPro" id="IPR005863">
    <property type="entry name" value="UDP-N-AcMur_synth"/>
</dbReference>
<evidence type="ECO:0000256" key="10">
    <source>
        <dbReference type="ARBA" id="ARBA00031461"/>
    </source>
</evidence>
<protein>
    <recommendedName>
        <fullName evidence="10">UDP-MurNAc-pentapeptide synthetase</fullName>
    </recommendedName>
</protein>
<accession>A0A5J4R167</accession>
<feature type="domain" description="Mur ligase C-terminal" evidence="12">
    <location>
        <begin position="309"/>
        <end position="422"/>
    </location>
</feature>
<dbReference type="HAMAP" id="MF_02019">
    <property type="entry name" value="MurF"/>
    <property type="match status" value="1"/>
</dbReference>
<sequence length="434" mass="47761">MTTDLLSLYRIFQSCSSVTTDSRHCPENALFIALKGESFNGNAFAVQALGDGCAYAVIDEPCYAVEGDSRFIKVENALEALQQLAGYHRRQLKTKVIGITGTNGKTTTKELIAAVLSQSYKVLYTSGNLNNYIGVPLTLLQLNAGHQLAVIEMGANHPGEIKTLAHIVDPDYGIITNVGKAHLEGFGSFEGVIRTKKELYDYLCEKENTAVFIHYDNPYLMNMALGLKQIAYGTGDDLYINGNTTDSSLYLSFEWKEGREGMLHPVQTQLIGDYNLPNALAAITIGRFFEIESEAINKSLEAYAPQNNRSQLNKTANNTLVIDAYNANPTSMAAALGNFRNISAVHKTLIVGDMKELGGESATEHQKIINYIDTCDFEKVFLVGKQFAATKHAYVSYLNVHELIAAFQKEPLRGKTILIKGSNGMKLNQIVEFL</sequence>
<dbReference type="InterPro" id="IPR004101">
    <property type="entry name" value="Mur_ligase_C"/>
</dbReference>
<feature type="domain" description="Mur ligase N-terminal catalytic" evidence="11">
    <location>
        <begin position="17"/>
        <end position="87"/>
    </location>
</feature>
<dbReference type="GO" id="GO:0008360">
    <property type="term" value="P:regulation of cell shape"/>
    <property type="evidence" value="ECO:0007669"/>
    <property type="project" value="UniProtKB-KW"/>
</dbReference>
<proteinExistence type="inferred from homology"/>
<dbReference type="SUPFAM" id="SSF63418">
    <property type="entry name" value="MurE/MurF N-terminal domain"/>
    <property type="match status" value="1"/>
</dbReference>
<evidence type="ECO:0000256" key="1">
    <source>
        <dbReference type="ARBA" id="ARBA00022490"/>
    </source>
</evidence>
<dbReference type="GO" id="GO:0047480">
    <property type="term" value="F:UDP-N-acetylmuramoyl-tripeptide-D-alanyl-D-alanine ligase activity"/>
    <property type="evidence" value="ECO:0007669"/>
    <property type="project" value="InterPro"/>
</dbReference>
<dbReference type="NCBIfam" id="TIGR01143">
    <property type="entry name" value="murF"/>
    <property type="match status" value="1"/>
</dbReference>
<gene>
    <name evidence="14" type="ORF">EZS27_023905</name>
</gene>
<evidence type="ECO:0000256" key="5">
    <source>
        <dbReference type="ARBA" id="ARBA00022840"/>
    </source>
</evidence>
<evidence type="ECO:0000259" key="11">
    <source>
        <dbReference type="Pfam" id="PF01225"/>
    </source>
</evidence>
<organism evidence="14">
    <name type="scientific">termite gut metagenome</name>
    <dbReference type="NCBI Taxonomy" id="433724"/>
    <lineage>
        <taxon>unclassified sequences</taxon>
        <taxon>metagenomes</taxon>
        <taxon>organismal metagenomes</taxon>
    </lineage>
</organism>
<dbReference type="AlphaFoldDB" id="A0A5J4R167"/>
<evidence type="ECO:0000256" key="8">
    <source>
        <dbReference type="ARBA" id="ARBA00023306"/>
    </source>
</evidence>
<dbReference type="GO" id="GO:0071555">
    <property type="term" value="P:cell wall organization"/>
    <property type="evidence" value="ECO:0007669"/>
    <property type="project" value="UniProtKB-KW"/>
</dbReference>
<keyword evidence="3" id="KW-0132">Cell division</keyword>
<keyword evidence="4" id="KW-0547">Nucleotide-binding</keyword>
<evidence type="ECO:0000256" key="9">
    <source>
        <dbReference type="ARBA" id="ARBA00023316"/>
    </source>
</evidence>
<dbReference type="InterPro" id="IPR035911">
    <property type="entry name" value="MurE/MurF_N"/>
</dbReference>
<keyword evidence="6" id="KW-0133">Cell shape</keyword>
<dbReference type="Gene3D" id="3.40.1390.10">
    <property type="entry name" value="MurE/MurF, N-terminal domain"/>
    <property type="match status" value="1"/>
</dbReference>
<dbReference type="GO" id="GO:0005524">
    <property type="term" value="F:ATP binding"/>
    <property type="evidence" value="ECO:0007669"/>
    <property type="project" value="UniProtKB-KW"/>
</dbReference>
<dbReference type="PANTHER" id="PTHR43024:SF1">
    <property type="entry name" value="UDP-N-ACETYLMURAMOYL-TRIPEPTIDE--D-ALANYL-D-ALANINE LIGASE"/>
    <property type="match status" value="1"/>
</dbReference>
<dbReference type="Pfam" id="PF01225">
    <property type="entry name" value="Mur_ligase"/>
    <property type="match status" value="1"/>
</dbReference>
<reference evidence="14" key="1">
    <citation type="submission" date="2019-03" db="EMBL/GenBank/DDBJ databases">
        <title>Single cell metagenomics reveals metabolic interactions within the superorganism composed of flagellate Streblomastix strix and complex community of Bacteroidetes bacteria on its surface.</title>
        <authorList>
            <person name="Treitli S.C."/>
            <person name="Kolisko M."/>
            <person name="Husnik F."/>
            <person name="Keeling P."/>
            <person name="Hampl V."/>
        </authorList>
    </citation>
    <scope>NUCLEOTIDE SEQUENCE</scope>
    <source>
        <strain evidence="14">STM</strain>
    </source>
</reference>
<dbReference type="Gene3D" id="3.40.1190.10">
    <property type="entry name" value="Mur-like, catalytic domain"/>
    <property type="match status" value="1"/>
</dbReference>
<dbReference type="SUPFAM" id="SSF53244">
    <property type="entry name" value="MurD-like peptide ligases, peptide-binding domain"/>
    <property type="match status" value="1"/>
</dbReference>
<feature type="domain" description="Mur ligase central" evidence="13">
    <location>
        <begin position="99"/>
        <end position="285"/>
    </location>
</feature>
<dbReference type="Gene3D" id="3.90.190.20">
    <property type="entry name" value="Mur ligase, C-terminal domain"/>
    <property type="match status" value="1"/>
</dbReference>
<evidence type="ECO:0000313" key="14">
    <source>
        <dbReference type="EMBL" id="KAA6327074.1"/>
    </source>
</evidence>
<dbReference type="InterPro" id="IPR013221">
    <property type="entry name" value="Mur_ligase_cen"/>
</dbReference>
<dbReference type="InterPro" id="IPR000713">
    <property type="entry name" value="Mur_ligase_N"/>
</dbReference>
<evidence type="ECO:0000256" key="6">
    <source>
        <dbReference type="ARBA" id="ARBA00022960"/>
    </source>
</evidence>
<keyword evidence="9" id="KW-0961">Cell wall biogenesis/degradation</keyword>
<evidence type="ECO:0000259" key="13">
    <source>
        <dbReference type="Pfam" id="PF08245"/>
    </source>
</evidence>
<keyword evidence="8" id="KW-0131">Cell cycle</keyword>
<dbReference type="Pfam" id="PF02875">
    <property type="entry name" value="Mur_ligase_C"/>
    <property type="match status" value="1"/>
</dbReference>
<evidence type="ECO:0000256" key="3">
    <source>
        <dbReference type="ARBA" id="ARBA00022618"/>
    </source>
</evidence>
<dbReference type="InterPro" id="IPR036615">
    <property type="entry name" value="Mur_ligase_C_dom_sf"/>
</dbReference>
<keyword evidence="7" id="KW-0573">Peptidoglycan synthesis</keyword>
<dbReference type="PANTHER" id="PTHR43024">
    <property type="entry name" value="UDP-N-ACETYLMURAMOYL-TRIPEPTIDE--D-ALANYL-D-ALANINE LIGASE"/>
    <property type="match status" value="1"/>
</dbReference>
<dbReference type="EMBL" id="SNRY01002053">
    <property type="protein sequence ID" value="KAA6327074.1"/>
    <property type="molecule type" value="Genomic_DNA"/>
</dbReference>
<dbReference type="GO" id="GO:0051301">
    <property type="term" value="P:cell division"/>
    <property type="evidence" value="ECO:0007669"/>
    <property type="project" value="UniProtKB-KW"/>
</dbReference>
<name>A0A5J4R167_9ZZZZ</name>
<evidence type="ECO:0000259" key="12">
    <source>
        <dbReference type="Pfam" id="PF02875"/>
    </source>
</evidence>
<keyword evidence="2 14" id="KW-0436">Ligase</keyword>
<comment type="caution">
    <text evidence="14">The sequence shown here is derived from an EMBL/GenBank/DDBJ whole genome shotgun (WGS) entry which is preliminary data.</text>
</comment>